<keyword evidence="3" id="KW-1185">Reference proteome</keyword>
<protein>
    <submittedName>
        <fullName evidence="2">Modified peptide CbpA (Modular protein)</fullName>
    </submittedName>
</protein>
<dbReference type="InterPro" id="IPR026421">
    <property type="entry name" value="Mod_peptide_prec_CbpA"/>
</dbReference>
<feature type="compositionally biased region" description="Polar residues" evidence="1">
    <location>
        <begin position="1"/>
        <end position="11"/>
    </location>
</feature>
<gene>
    <name evidence="2" type="ORF">DENOEST_2508</name>
</gene>
<dbReference type="EMBL" id="LR778301">
    <property type="protein sequence ID" value="CAB1369673.1"/>
    <property type="molecule type" value="Genomic_DNA"/>
</dbReference>
<dbReference type="Proteomes" id="UP000515733">
    <property type="component" value="Chromosome"/>
</dbReference>
<organism evidence="2 3">
    <name type="scientific">Denitratisoma oestradiolicum</name>
    <dbReference type="NCBI Taxonomy" id="311182"/>
    <lineage>
        <taxon>Bacteria</taxon>
        <taxon>Pseudomonadati</taxon>
        <taxon>Pseudomonadota</taxon>
        <taxon>Betaproteobacteria</taxon>
        <taxon>Nitrosomonadales</taxon>
        <taxon>Sterolibacteriaceae</taxon>
        <taxon>Denitratisoma</taxon>
    </lineage>
</organism>
<dbReference type="AlphaFoldDB" id="A0A6S6Y2V9"/>
<dbReference type="KEGG" id="doe:DENOEST_2508"/>
<sequence>MHSTTKQQTTAPAIAPLKDPRSESISDKPAIIASRKRCAADGVGLSHYILMDRHDGKESGK</sequence>
<dbReference type="OrthoDB" id="8455008at2"/>
<evidence type="ECO:0000313" key="3">
    <source>
        <dbReference type="Proteomes" id="UP000515733"/>
    </source>
</evidence>
<evidence type="ECO:0000313" key="2">
    <source>
        <dbReference type="EMBL" id="CAB1369673.1"/>
    </source>
</evidence>
<accession>A0A6S6Y2V9</accession>
<evidence type="ECO:0000256" key="1">
    <source>
        <dbReference type="SAM" id="MobiDB-lite"/>
    </source>
</evidence>
<proteinExistence type="predicted"/>
<reference evidence="2 3" key="1">
    <citation type="submission" date="2020-03" db="EMBL/GenBank/DDBJ databases">
        <authorList>
            <consortium name="Genoscope - CEA"/>
            <person name="William W."/>
        </authorList>
    </citation>
    <scope>NUCLEOTIDE SEQUENCE [LARGE SCALE GENOMIC DNA]</scope>
    <source>
        <strain evidence="3">DSM 16959</strain>
    </source>
</reference>
<dbReference type="NCBIfam" id="TIGR04164">
    <property type="entry name" value="cobo_pep"/>
    <property type="match status" value="1"/>
</dbReference>
<name>A0A6S6Y2V9_9PROT</name>
<dbReference type="RefSeq" id="WP_145771269.1">
    <property type="nucleotide sequence ID" value="NZ_LR778301.1"/>
</dbReference>
<feature type="region of interest" description="Disordered" evidence="1">
    <location>
        <begin position="1"/>
        <end position="29"/>
    </location>
</feature>